<keyword evidence="2" id="KW-1185">Reference proteome</keyword>
<dbReference type="AlphaFoldDB" id="A0A3M0KAQ4"/>
<protein>
    <submittedName>
        <fullName evidence="1">Uncharacterized protein</fullName>
    </submittedName>
</protein>
<evidence type="ECO:0000313" key="1">
    <source>
        <dbReference type="EMBL" id="RMC10283.1"/>
    </source>
</evidence>
<reference evidence="1 2" key="1">
    <citation type="submission" date="2018-07" db="EMBL/GenBank/DDBJ databases">
        <title>A high quality draft genome assembly of the barn swallow (H. rustica rustica).</title>
        <authorList>
            <person name="Formenti G."/>
            <person name="Chiara M."/>
            <person name="Poveda L."/>
            <person name="Francoijs K.-J."/>
            <person name="Bonisoli-Alquati A."/>
            <person name="Canova L."/>
            <person name="Gianfranceschi L."/>
            <person name="Horner D.S."/>
            <person name="Saino N."/>
        </authorList>
    </citation>
    <scope>NUCLEOTIDE SEQUENCE [LARGE SCALE GENOMIC DNA]</scope>
    <source>
        <strain evidence="1">Chelidonia</strain>
        <tissue evidence="1">Blood</tissue>
    </source>
</reference>
<accession>A0A3M0KAQ4</accession>
<comment type="caution">
    <text evidence="1">The sequence shown here is derived from an EMBL/GenBank/DDBJ whole genome shotgun (WGS) entry which is preliminary data.</text>
</comment>
<proteinExistence type="predicted"/>
<dbReference type="EMBL" id="QRBI01000112">
    <property type="protein sequence ID" value="RMC10283.1"/>
    <property type="molecule type" value="Genomic_DNA"/>
</dbReference>
<gene>
    <name evidence="1" type="ORF">DUI87_13085</name>
</gene>
<evidence type="ECO:0000313" key="2">
    <source>
        <dbReference type="Proteomes" id="UP000269221"/>
    </source>
</evidence>
<organism evidence="1 2">
    <name type="scientific">Hirundo rustica rustica</name>
    <dbReference type="NCBI Taxonomy" id="333673"/>
    <lineage>
        <taxon>Eukaryota</taxon>
        <taxon>Metazoa</taxon>
        <taxon>Chordata</taxon>
        <taxon>Craniata</taxon>
        <taxon>Vertebrata</taxon>
        <taxon>Euteleostomi</taxon>
        <taxon>Archelosauria</taxon>
        <taxon>Archosauria</taxon>
        <taxon>Dinosauria</taxon>
        <taxon>Saurischia</taxon>
        <taxon>Theropoda</taxon>
        <taxon>Coelurosauria</taxon>
        <taxon>Aves</taxon>
        <taxon>Neognathae</taxon>
        <taxon>Neoaves</taxon>
        <taxon>Telluraves</taxon>
        <taxon>Australaves</taxon>
        <taxon>Passeriformes</taxon>
        <taxon>Sylvioidea</taxon>
        <taxon>Hirundinidae</taxon>
        <taxon>Hirundo</taxon>
    </lineage>
</organism>
<dbReference type="Proteomes" id="UP000269221">
    <property type="component" value="Unassembled WGS sequence"/>
</dbReference>
<name>A0A3M0KAQ4_HIRRU</name>
<sequence length="79" mass="8495">MSQLGLNKDLELCPLAESDSSLHLRPIRKSVQVSLDGIIPCLPCVDGLTELGVSSKCAEGALDPTVQIANKDVEQHRLQ</sequence>